<feature type="compositionally biased region" description="Low complexity" evidence="8">
    <location>
        <begin position="219"/>
        <end position="230"/>
    </location>
</feature>
<evidence type="ECO:0000256" key="6">
    <source>
        <dbReference type="ARBA" id="ARBA00023136"/>
    </source>
</evidence>
<evidence type="ECO:0000256" key="5">
    <source>
        <dbReference type="ARBA" id="ARBA00023065"/>
    </source>
</evidence>
<dbReference type="GO" id="GO:0034220">
    <property type="term" value="P:monoatomic ion transmembrane transport"/>
    <property type="evidence" value="ECO:0007669"/>
    <property type="project" value="UniProtKB-KW"/>
</dbReference>
<evidence type="ECO:0000256" key="8">
    <source>
        <dbReference type="SAM" id="MobiDB-lite"/>
    </source>
</evidence>
<dbReference type="InterPro" id="IPR013099">
    <property type="entry name" value="K_chnl_dom"/>
</dbReference>
<feature type="transmembrane region" description="Helical" evidence="9">
    <location>
        <begin position="116"/>
        <end position="141"/>
    </location>
</feature>
<dbReference type="PANTHER" id="PTHR11537">
    <property type="entry name" value="VOLTAGE-GATED POTASSIUM CHANNEL"/>
    <property type="match status" value="1"/>
</dbReference>
<keyword evidence="7 11" id="KW-0407">Ion channel</keyword>
<keyword evidence="12" id="KW-1185">Reference proteome</keyword>
<dbReference type="RefSeq" id="WP_258799103.1">
    <property type="nucleotide sequence ID" value="NZ_JANTHX010000007.1"/>
</dbReference>
<evidence type="ECO:0000313" key="12">
    <source>
        <dbReference type="Proteomes" id="UP001205337"/>
    </source>
</evidence>
<keyword evidence="6 9" id="KW-0472">Membrane</keyword>
<reference evidence="11 12" key="1">
    <citation type="submission" date="2022-08" db="EMBL/GenBank/DDBJ databases">
        <authorList>
            <person name="Li F."/>
        </authorList>
    </citation>
    <scope>NUCLEOTIDE SEQUENCE [LARGE SCALE GENOMIC DNA]</scope>
    <source>
        <strain evidence="11 12">10F1B-8-1</strain>
    </source>
</reference>
<evidence type="ECO:0000256" key="9">
    <source>
        <dbReference type="SAM" id="Phobius"/>
    </source>
</evidence>
<comment type="caution">
    <text evidence="11">The sequence shown here is derived from an EMBL/GenBank/DDBJ whole genome shotgun (WGS) entry which is preliminary data.</text>
</comment>
<feature type="transmembrane region" description="Helical" evidence="9">
    <location>
        <begin position="181"/>
        <end position="205"/>
    </location>
</feature>
<comment type="subcellular location">
    <subcellularLocation>
        <location evidence="1">Membrane</location>
        <topology evidence="1">Multi-pass membrane protein</topology>
    </subcellularLocation>
</comment>
<evidence type="ECO:0000256" key="3">
    <source>
        <dbReference type="ARBA" id="ARBA00022692"/>
    </source>
</evidence>
<keyword evidence="5" id="KW-0406">Ion transport</keyword>
<feature type="transmembrane region" description="Helical" evidence="9">
    <location>
        <begin position="148"/>
        <end position="169"/>
    </location>
</feature>
<feature type="region of interest" description="Disordered" evidence="8">
    <location>
        <begin position="215"/>
        <end position="236"/>
    </location>
</feature>
<accession>A0ABT1ZH15</accession>
<feature type="domain" description="Potassium channel" evidence="10">
    <location>
        <begin position="129"/>
        <end position="205"/>
    </location>
</feature>
<dbReference type="Pfam" id="PF07885">
    <property type="entry name" value="Ion_trans_2"/>
    <property type="match status" value="1"/>
</dbReference>
<sequence length="236" mass="25769">MTSDRDARRVRWEERTRVPFLVLAFLYLIAWSIVVLVDDTHSALWGVAAVLLIGIWLTFIVDYVVRLALAKPRRTFVLASIPDAVAALLPVFRPVVQLRHVVRVPLLRDRGGAYQRVRIGVMTAAFAVVFVYSIALAVLVAERTSPDATITTFGEAIWWACVTVFTVGYGDYAPVTVLGRFWAVVLMIGGVAIIGVTSAIVVTYLGDRIRHHEGESADADGAAPGPDAAPSIEQLD</sequence>
<dbReference type="PRINTS" id="PR00169">
    <property type="entry name" value="KCHANNEL"/>
</dbReference>
<dbReference type="Proteomes" id="UP001205337">
    <property type="component" value="Unassembled WGS sequence"/>
</dbReference>
<evidence type="ECO:0000259" key="10">
    <source>
        <dbReference type="Pfam" id="PF07885"/>
    </source>
</evidence>
<protein>
    <submittedName>
        <fullName evidence="11">Potassium channel family protein</fullName>
    </submittedName>
</protein>
<evidence type="ECO:0000256" key="7">
    <source>
        <dbReference type="ARBA" id="ARBA00023303"/>
    </source>
</evidence>
<name>A0ABT1ZH15_9MICO</name>
<evidence type="ECO:0000256" key="1">
    <source>
        <dbReference type="ARBA" id="ARBA00004141"/>
    </source>
</evidence>
<feature type="transmembrane region" description="Helical" evidence="9">
    <location>
        <begin position="20"/>
        <end position="37"/>
    </location>
</feature>
<evidence type="ECO:0000313" key="11">
    <source>
        <dbReference type="EMBL" id="MCS0500012.1"/>
    </source>
</evidence>
<gene>
    <name evidence="11" type="ORF">NUH29_10680</name>
</gene>
<organism evidence="11 12">
    <name type="scientific">Protaetiibacter mangrovi</name>
    <dbReference type="NCBI Taxonomy" id="2970926"/>
    <lineage>
        <taxon>Bacteria</taxon>
        <taxon>Bacillati</taxon>
        <taxon>Actinomycetota</taxon>
        <taxon>Actinomycetes</taxon>
        <taxon>Micrococcales</taxon>
        <taxon>Microbacteriaceae</taxon>
        <taxon>Protaetiibacter</taxon>
    </lineage>
</organism>
<dbReference type="PANTHER" id="PTHR11537:SF254">
    <property type="entry name" value="POTASSIUM VOLTAGE-GATED CHANNEL PROTEIN SHAB"/>
    <property type="match status" value="1"/>
</dbReference>
<dbReference type="SUPFAM" id="SSF81324">
    <property type="entry name" value="Voltage-gated potassium channels"/>
    <property type="match status" value="1"/>
</dbReference>
<evidence type="ECO:0000256" key="4">
    <source>
        <dbReference type="ARBA" id="ARBA00022989"/>
    </source>
</evidence>
<keyword evidence="2" id="KW-0813">Transport</keyword>
<keyword evidence="3 9" id="KW-0812">Transmembrane</keyword>
<proteinExistence type="predicted"/>
<feature type="transmembrane region" description="Helical" evidence="9">
    <location>
        <begin position="43"/>
        <end position="64"/>
    </location>
</feature>
<dbReference type="EMBL" id="JANTHX010000007">
    <property type="protein sequence ID" value="MCS0500012.1"/>
    <property type="molecule type" value="Genomic_DNA"/>
</dbReference>
<keyword evidence="4 9" id="KW-1133">Transmembrane helix</keyword>
<dbReference type="Gene3D" id="1.10.287.70">
    <property type="match status" value="1"/>
</dbReference>
<evidence type="ECO:0000256" key="2">
    <source>
        <dbReference type="ARBA" id="ARBA00022448"/>
    </source>
</evidence>
<dbReference type="Gene3D" id="1.20.5.110">
    <property type="match status" value="1"/>
</dbReference>
<dbReference type="InterPro" id="IPR028325">
    <property type="entry name" value="VG_K_chnl"/>
</dbReference>